<evidence type="ECO:0000313" key="1">
    <source>
        <dbReference type="EMBL" id="KIP11807.1"/>
    </source>
</evidence>
<sequence length="373" mass="41558">MRIARRPLRVDSRPLASHLMSAELEAGRMPPFDIPAPSKGAQLPVPGPLRLVVRDINLVMAKSSRPWMYHIWALLRDVALPNLRAIDLQVAGVNQGDQSEVKWSEGGTVPEPAGRLLSRLSSHPPSEVSVHYCTAISPFIWRFVTTHLPAPGAAKRLLYVSAAQIDPVMGILRLFNDECECRRCNGKAEEVDYELQVYTDPTDGSLRCLSVGPEFSHMLTMQIEPSGTVSRVCLMMDDPSYFLPPSENPPSYPPAALDSTLTRLDQLCESLGATLRDVVIAYFPFHAQDPIPPAELASTMRGLRAQMPGTSGRRRLVFRTSRKAWEDFRDEHVEYDTVSERVFERGGSYWADVVLDGQQAAPLERQVDLSVRV</sequence>
<dbReference type="AlphaFoldDB" id="A0A0C3SDH0"/>
<proteinExistence type="predicted"/>
<protein>
    <submittedName>
        <fullName evidence="1">Uncharacterized protein</fullName>
    </submittedName>
</protein>
<dbReference type="HOGENOM" id="CLU_598658_0_0_1"/>
<keyword evidence="2" id="KW-1185">Reference proteome</keyword>
<gene>
    <name evidence="1" type="ORF">PHLGIDRAFT_33126</name>
</gene>
<name>A0A0C3SDH0_PHLG1</name>
<dbReference type="EMBL" id="KN840443">
    <property type="protein sequence ID" value="KIP11807.1"/>
    <property type="molecule type" value="Genomic_DNA"/>
</dbReference>
<evidence type="ECO:0000313" key="2">
    <source>
        <dbReference type="Proteomes" id="UP000053257"/>
    </source>
</evidence>
<reference evidence="1 2" key="1">
    <citation type="journal article" date="2014" name="PLoS Genet.">
        <title>Analysis of the Phlebiopsis gigantea genome, transcriptome and secretome provides insight into its pioneer colonization strategies of wood.</title>
        <authorList>
            <person name="Hori C."/>
            <person name="Ishida T."/>
            <person name="Igarashi K."/>
            <person name="Samejima M."/>
            <person name="Suzuki H."/>
            <person name="Master E."/>
            <person name="Ferreira P."/>
            <person name="Ruiz-Duenas F.J."/>
            <person name="Held B."/>
            <person name="Canessa P."/>
            <person name="Larrondo L.F."/>
            <person name="Schmoll M."/>
            <person name="Druzhinina I.S."/>
            <person name="Kubicek C.P."/>
            <person name="Gaskell J.A."/>
            <person name="Kersten P."/>
            <person name="St John F."/>
            <person name="Glasner J."/>
            <person name="Sabat G."/>
            <person name="Splinter BonDurant S."/>
            <person name="Syed K."/>
            <person name="Yadav J."/>
            <person name="Mgbeahuruike A.C."/>
            <person name="Kovalchuk A."/>
            <person name="Asiegbu F.O."/>
            <person name="Lackner G."/>
            <person name="Hoffmeister D."/>
            <person name="Rencoret J."/>
            <person name="Gutierrez A."/>
            <person name="Sun H."/>
            <person name="Lindquist E."/>
            <person name="Barry K."/>
            <person name="Riley R."/>
            <person name="Grigoriev I.V."/>
            <person name="Henrissat B."/>
            <person name="Kues U."/>
            <person name="Berka R.M."/>
            <person name="Martinez A.T."/>
            <person name="Covert S.F."/>
            <person name="Blanchette R.A."/>
            <person name="Cullen D."/>
        </authorList>
    </citation>
    <scope>NUCLEOTIDE SEQUENCE [LARGE SCALE GENOMIC DNA]</scope>
    <source>
        <strain evidence="1 2">11061_1 CR5-6</strain>
    </source>
</reference>
<organism evidence="1 2">
    <name type="scientific">Phlebiopsis gigantea (strain 11061_1 CR5-6)</name>
    <name type="common">White-rot fungus</name>
    <name type="synonym">Peniophora gigantea</name>
    <dbReference type="NCBI Taxonomy" id="745531"/>
    <lineage>
        <taxon>Eukaryota</taxon>
        <taxon>Fungi</taxon>
        <taxon>Dikarya</taxon>
        <taxon>Basidiomycota</taxon>
        <taxon>Agaricomycotina</taxon>
        <taxon>Agaricomycetes</taxon>
        <taxon>Polyporales</taxon>
        <taxon>Phanerochaetaceae</taxon>
        <taxon>Phlebiopsis</taxon>
    </lineage>
</organism>
<dbReference type="Proteomes" id="UP000053257">
    <property type="component" value="Unassembled WGS sequence"/>
</dbReference>
<accession>A0A0C3SDH0</accession>